<keyword evidence="1" id="KW-1133">Transmembrane helix</keyword>
<evidence type="ECO:0000313" key="2">
    <source>
        <dbReference type="EMBL" id="PIV01596.1"/>
    </source>
</evidence>
<reference evidence="3" key="1">
    <citation type="submission" date="2017-09" db="EMBL/GenBank/DDBJ databases">
        <title>Depth-based differentiation of microbial function through sediment-hosted aquifers and enrichment of novel symbionts in the deep terrestrial subsurface.</title>
        <authorList>
            <person name="Probst A.J."/>
            <person name="Ladd B."/>
            <person name="Jarett J.K."/>
            <person name="Geller-Mcgrath D.E."/>
            <person name="Sieber C.M.K."/>
            <person name="Emerson J.B."/>
            <person name="Anantharaman K."/>
            <person name="Thomas B.C."/>
            <person name="Malmstrom R."/>
            <person name="Stieglmeier M."/>
            <person name="Klingl A."/>
            <person name="Woyke T."/>
            <person name="Ryan C.M."/>
            <person name="Banfield J.F."/>
        </authorList>
    </citation>
    <scope>NUCLEOTIDE SEQUENCE [LARGE SCALE GENOMIC DNA]</scope>
</reference>
<accession>A0A2M7BES9</accession>
<keyword evidence="1" id="KW-0472">Membrane</keyword>
<name>A0A2M7BES9_9BACT</name>
<organism evidence="2 3">
    <name type="scientific">Candidatus Shapirobacteria bacterium CG03_land_8_20_14_0_80_39_12</name>
    <dbReference type="NCBI Taxonomy" id="1974879"/>
    <lineage>
        <taxon>Bacteria</taxon>
        <taxon>Candidatus Shapironibacteriota</taxon>
    </lineage>
</organism>
<evidence type="ECO:0000256" key="1">
    <source>
        <dbReference type="SAM" id="Phobius"/>
    </source>
</evidence>
<proteinExistence type="predicted"/>
<protein>
    <submittedName>
        <fullName evidence="2">Uncharacterized protein</fullName>
    </submittedName>
</protein>
<feature type="transmembrane region" description="Helical" evidence="1">
    <location>
        <begin position="6"/>
        <end position="25"/>
    </location>
</feature>
<dbReference type="AlphaFoldDB" id="A0A2M7BES9"/>
<dbReference type="Proteomes" id="UP000229631">
    <property type="component" value="Unassembled WGS sequence"/>
</dbReference>
<gene>
    <name evidence="2" type="ORF">COS54_00730</name>
</gene>
<dbReference type="EMBL" id="PEVC01000017">
    <property type="protein sequence ID" value="PIV01596.1"/>
    <property type="molecule type" value="Genomic_DNA"/>
</dbReference>
<sequence>MIKKLLMILLVFAFIGGILFLLYVGKNKMHAPSISLPVPISQPTSVPEASPSATSNGSIVEMENDLKLIGNDLQKIKEDTRLNPPAFLFDLGLTK</sequence>
<comment type="caution">
    <text evidence="2">The sequence shown here is derived from an EMBL/GenBank/DDBJ whole genome shotgun (WGS) entry which is preliminary data.</text>
</comment>
<evidence type="ECO:0000313" key="3">
    <source>
        <dbReference type="Proteomes" id="UP000229631"/>
    </source>
</evidence>
<keyword evidence="1" id="KW-0812">Transmembrane</keyword>